<dbReference type="PANTHER" id="PTHR42751">
    <property type="entry name" value="SODIUM/HYDROGEN EXCHANGER FAMILY/TRKA DOMAIN PROTEIN"/>
    <property type="match status" value="1"/>
</dbReference>
<feature type="transmembrane region" description="Helical" evidence="8">
    <location>
        <begin position="274"/>
        <end position="293"/>
    </location>
</feature>
<feature type="transmembrane region" description="Helical" evidence="8">
    <location>
        <begin position="59"/>
        <end position="76"/>
    </location>
</feature>
<keyword evidence="5 8" id="KW-0812">Transmembrane</keyword>
<dbReference type="InterPro" id="IPR036721">
    <property type="entry name" value="RCK_C_sf"/>
</dbReference>
<evidence type="ECO:0000313" key="10">
    <source>
        <dbReference type="EMBL" id="HJD53722.1"/>
    </source>
</evidence>
<dbReference type="EMBL" id="DWUP01000194">
    <property type="protein sequence ID" value="HJD53722.1"/>
    <property type="molecule type" value="Genomic_DNA"/>
</dbReference>
<feature type="transmembrane region" description="Helical" evidence="8">
    <location>
        <begin position="6"/>
        <end position="25"/>
    </location>
</feature>
<evidence type="ECO:0000256" key="7">
    <source>
        <dbReference type="ARBA" id="ARBA00023136"/>
    </source>
</evidence>
<feature type="domain" description="RCK C-terminal" evidence="9">
    <location>
        <begin position="669"/>
        <end position="751"/>
    </location>
</feature>
<reference evidence="10" key="1">
    <citation type="journal article" date="2021" name="PeerJ">
        <title>Extensive microbial diversity within the chicken gut microbiome revealed by metagenomics and culture.</title>
        <authorList>
            <person name="Gilroy R."/>
            <person name="Ravi A."/>
            <person name="Getino M."/>
            <person name="Pursley I."/>
            <person name="Horton D.L."/>
            <person name="Alikhan N.F."/>
            <person name="Baker D."/>
            <person name="Gharbi K."/>
            <person name="Hall N."/>
            <person name="Watson M."/>
            <person name="Adriaenssens E.M."/>
            <person name="Foster-Nyarko E."/>
            <person name="Jarju S."/>
            <person name="Secka A."/>
            <person name="Antonio M."/>
            <person name="Oren A."/>
            <person name="Chaudhuri R.R."/>
            <person name="La Ragione R."/>
            <person name="Hildebrand F."/>
            <person name="Pallen M.J."/>
        </authorList>
    </citation>
    <scope>NUCLEOTIDE SEQUENCE</scope>
    <source>
        <strain evidence="10">MalCec1-1739</strain>
    </source>
</reference>
<evidence type="ECO:0000256" key="4">
    <source>
        <dbReference type="ARBA" id="ARBA00022538"/>
    </source>
</evidence>
<keyword evidence="6 8" id="KW-1133">Transmembrane helix</keyword>
<reference evidence="10" key="2">
    <citation type="submission" date="2021-04" db="EMBL/GenBank/DDBJ databases">
        <authorList>
            <person name="Gilroy R."/>
        </authorList>
    </citation>
    <scope>NUCLEOTIDE SEQUENCE</scope>
    <source>
        <strain evidence="10">MalCec1-1739</strain>
    </source>
</reference>
<protein>
    <submittedName>
        <fullName evidence="10">Cation:proton antiporter</fullName>
    </submittedName>
</protein>
<feature type="transmembrane region" description="Helical" evidence="8">
    <location>
        <begin position="187"/>
        <end position="210"/>
    </location>
</feature>
<feature type="transmembrane region" description="Helical" evidence="8">
    <location>
        <begin position="456"/>
        <end position="478"/>
    </location>
</feature>
<evidence type="ECO:0000256" key="6">
    <source>
        <dbReference type="ARBA" id="ARBA00022989"/>
    </source>
</evidence>
<dbReference type="InterPro" id="IPR006153">
    <property type="entry name" value="Cation/H_exchanger_TM"/>
</dbReference>
<comment type="subcellular location">
    <subcellularLocation>
        <location evidence="1">Membrane</location>
        <topology evidence="1">Multi-pass membrane protein</topology>
    </subcellularLocation>
</comment>
<feature type="transmembrane region" description="Helical" evidence="8">
    <location>
        <begin position="150"/>
        <end position="175"/>
    </location>
</feature>
<keyword evidence="4" id="KW-0630">Potassium</keyword>
<feature type="transmembrane region" description="Helical" evidence="8">
    <location>
        <begin position="32"/>
        <end position="53"/>
    </location>
</feature>
<comment type="caution">
    <text evidence="10">The sequence shown here is derived from an EMBL/GenBank/DDBJ whole genome shotgun (WGS) entry which is preliminary data.</text>
</comment>
<feature type="transmembrane region" description="Helical" evidence="8">
    <location>
        <begin position="419"/>
        <end position="444"/>
    </location>
</feature>
<organism evidence="10 11">
    <name type="scientific">Candidatus Avibacteroides avistercoris</name>
    <dbReference type="NCBI Taxonomy" id="2840690"/>
    <lineage>
        <taxon>Bacteria</taxon>
        <taxon>Pseudomonadati</taxon>
        <taxon>Bacteroidota</taxon>
        <taxon>Bacteroidia</taxon>
        <taxon>Bacteroidales</taxon>
        <taxon>Bacteroidaceae</taxon>
        <taxon>Bacteroidaceae incertae sedis</taxon>
        <taxon>Candidatus Avibacteroides</taxon>
    </lineage>
</organism>
<feature type="transmembrane region" description="Helical" evidence="8">
    <location>
        <begin position="88"/>
        <end position="108"/>
    </location>
</feature>
<keyword evidence="4" id="KW-0633">Potassium transport</keyword>
<feature type="transmembrane region" description="Helical" evidence="8">
    <location>
        <begin position="526"/>
        <end position="545"/>
    </location>
</feature>
<name>A0A9D2ZV40_9BACT</name>
<dbReference type="Gene3D" id="3.30.70.1450">
    <property type="entry name" value="Regulator of K+ conductance, C-terminal domain"/>
    <property type="match status" value="2"/>
</dbReference>
<dbReference type="Pfam" id="PF02080">
    <property type="entry name" value="TrkA_C"/>
    <property type="match status" value="2"/>
</dbReference>
<evidence type="ECO:0000259" key="9">
    <source>
        <dbReference type="PROSITE" id="PS51202"/>
    </source>
</evidence>
<feature type="transmembrane region" description="Helical" evidence="8">
    <location>
        <begin position="299"/>
        <end position="320"/>
    </location>
</feature>
<dbReference type="GO" id="GO:0008324">
    <property type="term" value="F:monoatomic cation transmembrane transporter activity"/>
    <property type="evidence" value="ECO:0007669"/>
    <property type="project" value="InterPro"/>
</dbReference>
<evidence type="ECO:0000256" key="1">
    <source>
        <dbReference type="ARBA" id="ARBA00004141"/>
    </source>
</evidence>
<dbReference type="InterPro" id="IPR006037">
    <property type="entry name" value="RCK_C"/>
</dbReference>
<dbReference type="AlphaFoldDB" id="A0A9D2ZV40"/>
<dbReference type="Proteomes" id="UP000787625">
    <property type="component" value="Unassembled WGS sequence"/>
</dbReference>
<proteinExistence type="inferred from homology"/>
<dbReference type="PROSITE" id="PS51202">
    <property type="entry name" value="RCK_C"/>
    <property type="match status" value="2"/>
</dbReference>
<evidence type="ECO:0000256" key="3">
    <source>
        <dbReference type="ARBA" id="ARBA00022448"/>
    </source>
</evidence>
<feature type="transmembrane region" description="Helical" evidence="8">
    <location>
        <begin position="499"/>
        <end position="520"/>
    </location>
</feature>
<dbReference type="GO" id="GO:0006813">
    <property type="term" value="P:potassium ion transport"/>
    <property type="evidence" value="ECO:0007669"/>
    <property type="project" value="UniProtKB-KW"/>
</dbReference>
<keyword evidence="7 8" id="KW-0472">Membrane</keyword>
<evidence type="ECO:0000256" key="5">
    <source>
        <dbReference type="ARBA" id="ARBA00022692"/>
    </source>
</evidence>
<dbReference type="Pfam" id="PF00999">
    <property type="entry name" value="Na_H_Exchanger"/>
    <property type="match status" value="1"/>
</dbReference>
<gene>
    <name evidence="10" type="ORF">IAA93_08375</name>
</gene>
<evidence type="ECO:0000256" key="2">
    <source>
        <dbReference type="ARBA" id="ARBA00005551"/>
    </source>
</evidence>
<keyword evidence="3" id="KW-0813">Transport</keyword>
<dbReference type="GO" id="GO:0015297">
    <property type="term" value="F:antiporter activity"/>
    <property type="evidence" value="ECO:0007669"/>
    <property type="project" value="InterPro"/>
</dbReference>
<feature type="transmembrane region" description="Helical" evidence="8">
    <location>
        <begin position="222"/>
        <end position="238"/>
    </location>
</feature>
<feature type="transmembrane region" description="Helical" evidence="8">
    <location>
        <begin position="358"/>
        <end position="378"/>
    </location>
</feature>
<dbReference type="SUPFAM" id="SSF116726">
    <property type="entry name" value="TrkA C-terminal domain-like"/>
    <property type="match status" value="2"/>
</dbReference>
<dbReference type="Gene3D" id="1.20.1530.20">
    <property type="match status" value="1"/>
</dbReference>
<feature type="domain" description="RCK C-terminal" evidence="9">
    <location>
        <begin position="580"/>
        <end position="665"/>
    </location>
</feature>
<dbReference type="GO" id="GO:1902600">
    <property type="term" value="P:proton transmembrane transport"/>
    <property type="evidence" value="ECO:0007669"/>
    <property type="project" value="InterPro"/>
</dbReference>
<dbReference type="GO" id="GO:0016020">
    <property type="term" value="C:membrane"/>
    <property type="evidence" value="ECO:0007669"/>
    <property type="project" value="UniProtKB-SubCell"/>
</dbReference>
<evidence type="ECO:0000313" key="11">
    <source>
        <dbReference type="Proteomes" id="UP000787625"/>
    </source>
</evidence>
<dbReference type="InterPro" id="IPR038770">
    <property type="entry name" value="Na+/solute_symporter_sf"/>
</dbReference>
<feature type="transmembrane region" description="Helical" evidence="8">
    <location>
        <begin position="120"/>
        <end position="138"/>
    </location>
</feature>
<comment type="similarity">
    <text evidence="2">Belongs to the monovalent cation:proton antiporter 2 (CPA2) transporter (TC 2.A.37) family.</text>
</comment>
<accession>A0A9D2ZV40</accession>
<keyword evidence="4" id="KW-0406">Ion transport</keyword>
<sequence>MSEVAPLISDLAFILVIAGIVTVVFKWLKQPVILGYIVAGIIAGPSITFLPTVTDSANIQTWADIGVIFLLFAMGLDFSFKKLMNVGMTAVIAAITVVCGMMFIGYTAGNAMGFSHMSSIFLGGMLSMSSTAIVFKAFSDMGLMQQKFTGIVLGILVVEDLVAVVMMVILSTLAVSKHFEGAEMLDSIMKLAAFLIVWSVLGIYLIPTFIRRIRSFVSDETLLILSLGLCLGMVMIAVKAGFSSALGAFVMGSLLAETVESGRIIKIVQPVKDLFGAIFFISVGMMVDPAVIWHYALPILGLTLLVLVGQSFFGSFGVLLSGQPLKIAIKSGFSLTQVGEFAFIIASLGVSLNVTDQYLYPVIVAVSVITTFLTPYMIRLSDPVCSFIESRLPQSAKDLIDRYTSGTVMTRHESAWHKLLKSMILSVALCLVLCSFFITIFFTYVEPYISGHLPGIWGDILSFAIISVALSPLLLAIIKSKNNSHEFHELWGDNLFNRGALVSAMVVRVIICVIIVMGLIVRIFSVALGVGVVISLAVIVLIYFSKWIRHRSMTMQQQFIANFEGSDDVTADTGMSGVKQTFRDNGPFKDLHQAEFTISPSFRLVGRTIAENEIRTIYHINILAITRGGQCIMTPQGSERLYPYDRLTVMGTDDDLTSFRNFLQDNTGKQQDDMPRTPVMKLEAVTLDAGTPLIGQTIRQADLQGCIVVGIERAGSNIVNPAPATTFADGDIVWLVGKKDAVRRIANPSQSRRP</sequence>
<evidence type="ECO:0000256" key="8">
    <source>
        <dbReference type="SAM" id="Phobius"/>
    </source>
</evidence>
<dbReference type="PANTHER" id="PTHR42751:SF3">
    <property type="entry name" value="SODIUM_GLUTAMATE SYMPORTER"/>
    <property type="match status" value="1"/>
</dbReference>